<protein>
    <submittedName>
        <fullName evidence="1">Restriction endonuclease</fullName>
    </submittedName>
</protein>
<dbReference type="Proteomes" id="UP000619838">
    <property type="component" value="Unassembled WGS sequence"/>
</dbReference>
<keyword evidence="1" id="KW-0378">Hydrolase</keyword>
<dbReference type="RefSeq" id="WP_175187564.1">
    <property type="nucleotide sequence ID" value="NZ_JABVZQ010000011.1"/>
</dbReference>
<proteinExistence type="predicted"/>
<comment type="caution">
    <text evidence="1">The sequence shown here is derived from an EMBL/GenBank/DDBJ whole genome shotgun (WGS) entry which is preliminary data.</text>
</comment>
<dbReference type="EMBL" id="JADGII010000019">
    <property type="protein sequence ID" value="MBF0637400.1"/>
    <property type="molecule type" value="Genomic_DNA"/>
</dbReference>
<gene>
    <name evidence="1" type="ORF">INT08_09505</name>
</gene>
<evidence type="ECO:0000313" key="2">
    <source>
        <dbReference type="Proteomes" id="UP000619838"/>
    </source>
</evidence>
<sequence>MQRYIKAIQKSGLSIYDSIEVGDPELWIPTPELEKLLDAAMKGISLTGLPLRTRSKVVKEHVCRALGYPVPASFRKTQPRFPGQFFDTYVQKSNNLQVWNEDLLPTRRYVLIRVNDVDVITKVKVVTGETLALLDTTGTLTQKYQARLVPGEATAELIVEEDTRLLRTFVRAGLDLSAVASPVSHPQAGQLMPIREIFDQLQLLLGTRFADIGYDQERNRGASLHRLICQNLGYADYRDDGQFPDIRHQLLEVKLQTSPTIDLGLVCPDSDEKLDVPKIEGHQIRHCDVRYALFYALTDGENVTLTHFFLVTGEQFFTRFPQFQGRVLNKKLQIPLPADFFVN</sequence>
<name>A0ABR9XTU8_9CHLB</name>
<dbReference type="GO" id="GO:0004519">
    <property type="term" value="F:endonuclease activity"/>
    <property type="evidence" value="ECO:0007669"/>
    <property type="project" value="UniProtKB-KW"/>
</dbReference>
<accession>A0ABR9XTU8</accession>
<keyword evidence="2" id="KW-1185">Reference proteome</keyword>
<evidence type="ECO:0000313" key="1">
    <source>
        <dbReference type="EMBL" id="MBF0637400.1"/>
    </source>
</evidence>
<reference evidence="1 2" key="1">
    <citation type="journal article" date="2020" name="Microorganisms">
        <title>Simultaneous Genome Sequencing of Prosthecochloris ethylica and Desulfuromonas acetoxidans within a Syntrophic Mixture Reveals Unique Pili and Protein Interactions.</title>
        <authorList>
            <person name="Kyndt J.A."/>
            <person name="Van Beeumen J.J."/>
            <person name="Meyer T.E."/>
        </authorList>
    </citation>
    <scope>NUCLEOTIDE SEQUENCE [LARGE SCALE GENOMIC DNA]</scope>
    <source>
        <strain evidence="1 2">N3</strain>
    </source>
</reference>
<keyword evidence="1" id="KW-0540">Nuclease</keyword>
<keyword evidence="1" id="KW-0255">Endonuclease</keyword>
<organism evidence="1 2">
    <name type="scientific">Prosthecochloris ethylica</name>
    <dbReference type="NCBI Taxonomy" id="2743976"/>
    <lineage>
        <taxon>Bacteria</taxon>
        <taxon>Pseudomonadati</taxon>
        <taxon>Chlorobiota</taxon>
        <taxon>Chlorobiia</taxon>
        <taxon>Chlorobiales</taxon>
        <taxon>Chlorobiaceae</taxon>
        <taxon>Prosthecochloris</taxon>
    </lineage>
</organism>